<name>A0A9J6N1G7_9BACI</name>
<keyword evidence="2" id="KW-1185">Reference proteome</keyword>
<protein>
    <submittedName>
        <fullName evidence="1">EsaB/YukD family protein</fullName>
    </submittedName>
</protein>
<reference evidence="1 2" key="1">
    <citation type="submission" date="2022-03" db="EMBL/GenBank/DDBJ databases">
        <title>Novel Bacillus species.</title>
        <authorList>
            <person name="Liu G."/>
        </authorList>
    </citation>
    <scope>NUCLEOTIDE SEQUENCE [LARGE SCALE GENOMIC DNA]</scope>
    <source>
        <strain evidence="1 2">FJAT-50051</strain>
    </source>
</reference>
<organism evidence="1 2">
    <name type="scientific">Neobacillus citreus</name>
    <dbReference type="NCBI Taxonomy" id="2833578"/>
    <lineage>
        <taxon>Bacteria</taxon>
        <taxon>Bacillati</taxon>
        <taxon>Bacillota</taxon>
        <taxon>Bacilli</taxon>
        <taxon>Bacillales</taxon>
        <taxon>Bacillaceae</taxon>
        <taxon>Neobacillus</taxon>
    </lineage>
</organism>
<dbReference type="EMBL" id="JAGYPE020000051">
    <property type="protein sequence ID" value="MCH6268203.1"/>
    <property type="molecule type" value="Genomic_DNA"/>
</dbReference>
<accession>A0A9J6N1G7</accession>
<proteinExistence type="predicted"/>
<evidence type="ECO:0000313" key="2">
    <source>
        <dbReference type="Proteomes" id="UP000677265"/>
    </source>
</evidence>
<sequence>MITAMNKVLVEIFLPAAAQSYEVYIPLESQMSEVLTLVSSLLGDLSDGKYKATGSEVLCDAETGIIFNINMPVAELGIKNGSKLMLI</sequence>
<gene>
    <name evidence="1" type="ORF">KHB02_021980</name>
</gene>
<dbReference type="Proteomes" id="UP000677265">
    <property type="component" value="Unassembled WGS sequence"/>
</dbReference>
<dbReference type="AlphaFoldDB" id="A0A9J6N1G7"/>
<comment type="caution">
    <text evidence="1">The sequence shown here is derived from an EMBL/GenBank/DDBJ whole genome shotgun (WGS) entry which is preliminary data.</text>
</comment>
<evidence type="ECO:0000313" key="1">
    <source>
        <dbReference type="EMBL" id="MCH6268203.1"/>
    </source>
</evidence>